<keyword evidence="5 12" id="KW-0274">FAD</keyword>
<comment type="miscellaneous">
    <text evidence="14">The active site is a redox-active disulfide bond.</text>
</comment>
<feature type="disulfide bond" description="Redox-active" evidence="13">
    <location>
        <begin position="42"/>
        <end position="47"/>
    </location>
</feature>
<evidence type="ECO:0000256" key="10">
    <source>
        <dbReference type="ARBA" id="ARBA00049187"/>
    </source>
</evidence>
<evidence type="ECO:0000256" key="11">
    <source>
        <dbReference type="PIRSR" id="PIRSR000350-2"/>
    </source>
</evidence>
<feature type="binding site" evidence="12">
    <location>
        <begin position="182"/>
        <end position="189"/>
    </location>
    <ligand>
        <name>NAD(+)</name>
        <dbReference type="ChEBI" id="CHEBI:57540"/>
    </ligand>
</feature>
<keyword evidence="4 14" id="KW-0285">Flavoprotein</keyword>
<dbReference type="InterPro" id="IPR006258">
    <property type="entry name" value="Lipoamide_DH"/>
</dbReference>
<feature type="binding site" evidence="12">
    <location>
        <begin position="320"/>
        <end position="323"/>
    </location>
    <ligand>
        <name>FAD</name>
        <dbReference type="ChEBI" id="CHEBI:57692"/>
    </ligand>
</feature>
<dbReference type="InterPro" id="IPR004099">
    <property type="entry name" value="Pyr_nucl-diS_OxRdtase_dimer"/>
</dbReference>
<dbReference type="GO" id="GO:0005737">
    <property type="term" value="C:cytoplasm"/>
    <property type="evidence" value="ECO:0007669"/>
    <property type="project" value="UniProtKB-ARBA"/>
</dbReference>
<dbReference type="Gene3D" id="3.50.50.60">
    <property type="entry name" value="FAD/NAD(P)-binding domain"/>
    <property type="match status" value="2"/>
</dbReference>
<evidence type="ECO:0000256" key="9">
    <source>
        <dbReference type="ARBA" id="ARBA00023284"/>
    </source>
</evidence>
<dbReference type="RefSeq" id="WP_108904386.1">
    <property type="nucleotide sequence ID" value="NZ_CP029187.1"/>
</dbReference>
<evidence type="ECO:0000259" key="16">
    <source>
        <dbReference type="Pfam" id="PF07992"/>
    </source>
</evidence>
<feature type="active site" description="Proton acceptor" evidence="11">
    <location>
        <position position="446"/>
    </location>
</feature>
<organism evidence="17 18">
    <name type="scientific">Flavobacterium pallidum</name>
    <dbReference type="NCBI Taxonomy" id="2172098"/>
    <lineage>
        <taxon>Bacteria</taxon>
        <taxon>Pseudomonadati</taxon>
        <taxon>Bacteroidota</taxon>
        <taxon>Flavobacteriia</taxon>
        <taxon>Flavobacteriales</taxon>
        <taxon>Flavobacteriaceae</taxon>
        <taxon>Flavobacterium</taxon>
    </lineage>
</organism>
<keyword evidence="18" id="KW-1185">Reference proteome</keyword>
<dbReference type="Pfam" id="PF02852">
    <property type="entry name" value="Pyr_redox_dim"/>
    <property type="match status" value="1"/>
</dbReference>
<dbReference type="FunFam" id="3.30.390.30:FF:000001">
    <property type="entry name" value="Dihydrolipoyl dehydrogenase"/>
    <property type="match status" value="1"/>
</dbReference>
<evidence type="ECO:0000256" key="6">
    <source>
        <dbReference type="ARBA" id="ARBA00023002"/>
    </source>
</evidence>
<evidence type="ECO:0000256" key="5">
    <source>
        <dbReference type="ARBA" id="ARBA00022827"/>
    </source>
</evidence>
<dbReference type="AlphaFoldDB" id="A0A2S1SJR2"/>
<feature type="binding site" evidence="12">
    <location>
        <position position="51"/>
    </location>
    <ligand>
        <name>FAD</name>
        <dbReference type="ChEBI" id="CHEBI:57692"/>
    </ligand>
</feature>
<evidence type="ECO:0000313" key="17">
    <source>
        <dbReference type="EMBL" id="AWI26609.1"/>
    </source>
</evidence>
<dbReference type="NCBIfam" id="TIGR01350">
    <property type="entry name" value="lipoamide_DH"/>
    <property type="match status" value="1"/>
</dbReference>
<evidence type="ECO:0000256" key="4">
    <source>
        <dbReference type="ARBA" id="ARBA00022630"/>
    </source>
</evidence>
<dbReference type="InterPro" id="IPR016156">
    <property type="entry name" value="FAD/NAD-linked_Rdtase_dimer_sf"/>
</dbReference>
<dbReference type="OrthoDB" id="9800167at2"/>
<dbReference type="PIRSF" id="PIRSF000350">
    <property type="entry name" value="Mercury_reductase_MerA"/>
    <property type="match status" value="1"/>
</dbReference>
<dbReference type="GO" id="GO:0050660">
    <property type="term" value="F:flavin adenine dinucleotide binding"/>
    <property type="evidence" value="ECO:0007669"/>
    <property type="project" value="InterPro"/>
</dbReference>
<dbReference type="SUPFAM" id="SSF51905">
    <property type="entry name" value="FAD/NAD(P)-binding domain"/>
    <property type="match status" value="1"/>
</dbReference>
<keyword evidence="7 12" id="KW-0520">NAD</keyword>
<name>A0A2S1SJR2_9FLAO</name>
<comment type="similarity">
    <text evidence="1 14">Belongs to the class-I pyridine nucleotide-disulfide oxidoreductase family.</text>
</comment>
<dbReference type="Pfam" id="PF07992">
    <property type="entry name" value="Pyr_redox_2"/>
    <property type="match status" value="1"/>
</dbReference>
<feature type="domain" description="FAD/NAD(P)-binding" evidence="16">
    <location>
        <begin position="4"/>
        <end position="329"/>
    </location>
</feature>
<accession>A0A2S1SJR2</accession>
<feature type="binding site" evidence="12">
    <location>
        <position position="116"/>
    </location>
    <ligand>
        <name>FAD</name>
        <dbReference type="ChEBI" id="CHEBI:57692"/>
    </ligand>
</feature>
<feature type="binding site" evidence="12">
    <location>
        <position position="314"/>
    </location>
    <ligand>
        <name>FAD</name>
        <dbReference type="ChEBI" id="CHEBI:57692"/>
    </ligand>
</feature>
<evidence type="ECO:0000256" key="7">
    <source>
        <dbReference type="ARBA" id="ARBA00023027"/>
    </source>
</evidence>
<reference evidence="17 18" key="1">
    <citation type="submission" date="2018-05" db="EMBL/GenBank/DDBJ databases">
        <title>Genome sequencing of Flavobacterium sp. HYN0049.</title>
        <authorList>
            <person name="Yi H."/>
            <person name="Baek C."/>
        </authorList>
    </citation>
    <scope>NUCLEOTIDE SEQUENCE [LARGE SCALE GENOMIC DNA]</scope>
    <source>
        <strain evidence="17 18">HYN0049</strain>
    </source>
</reference>
<dbReference type="FunFam" id="3.50.50.60:FF:000001">
    <property type="entry name" value="Dihydrolipoyl dehydrogenase, mitochondrial"/>
    <property type="match status" value="1"/>
</dbReference>
<evidence type="ECO:0000256" key="2">
    <source>
        <dbReference type="ARBA" id="ARBA00012608"/>
    </source>
</evidence>
<comment type="cofactor">
    <cofactor evidence="12 14">
        <name>FAD</name>
        <dbReference type="ChEBI" id="CHEBI:57692"/>
    </cofactor>
    <text evidence="12 14">Binds 1 FAD per subunit.</text>
</comment>
<protein>
    <recommendedName>
        <fullName evidence="3 14">Dihydrolipoyl dehydrogenase</fullName>
        <ecNumber evidence="2 14">1.8.1.4</ecNumber>
    </recommendedName>
</protein>
<feature type="binding site" evidence="12">
    <location>
        <position position="273"/>
    </location>
    <ligand>
        <name>NAD(+)</name>
        <dbReference type="ChEBI" id="CHEBI:57540"/>
    </ligand>
</feature>
<dbReference type="GO" id="GO:0006103">
    <property type="term" value="P:2-oxoglutarate metabolic process"/>
    <property type="evidence" value="ECO:0007669"/>
    <property type="project" value="TreeGrafter"/>
</dbReference>
<dbReference type="PANTHER" id="PTHR22912">
    <property type="entry name" value="DISULFIDE OXIDOREDUCTASE"/>
    <property type="match status" value="1"/>
</dbReference>
<evidence type="ECO:0000313" key="18">
    <source>
        <dbReference type="Proteomes" id="UP000244937"/>
    </source>
</evidence>
<dbReference type="InterPro" id="IPR012999">
    <property type="entry name" value="Pyr_OxRdtase_I_AS"/>
</dbReference>
<dbReference type="PRINTS" id="PR00368">
    <property type="entry name" value="FADPNR"/>
</dbReference>
<evidence type="ECO:0000256" key="8">
    <source>
        <dbReference type="ARBA" id="ARBA00023157"/>
    </source>
</evidence>
<dbReference type="InterPro" id="IPR050151">
    <property type="entry name" value="Class-I_Pyr_Nuc-Dis_Oxidored"/>
</dbReference>
<dbReference type="Proteomes" id="UP000244937">
    <property type="component" value="Chromosome"/>
</dbReference>
<proteinExistence type="inferred from homology"/>
<comment type="catalytic activity">
    <reaction evidence="10 14">
        <text>N(6)-[(R)-dihydrolipoyl]-L-lysyl-[protein] + NAD(+) = N(6)-[(R)-lipoyl]-L-lysyl-[protein] + NADH + H(+)</text>
        <dbReference type="Rhea" id="RHEA:15045"/>
        <dbReference type="Rhea" id="RHEA-COMP:10474"/>
        <dbReference type="Rhea" id="RHEA-COMP:10475"/>
        <dbReference type="ChEBI" id="CHEBI:15378"/>
        <dbReference type="ChEBI" id="CHEBI:57540"/>
        <dbReference type="ChEBI" id="CHEBI:57945"/>
        <dbReference type="ChEBI" id="CHEBI:83099"/>
        <dbReference type="ChEBI" id="CHEBI:83100"/>
        <dbReference type="EC" id="1.8.1.4"/>
    </reaction>
</comment>
<dbReference type="EMBL" id="CP029187">
    <property type="protein sequence ID" value="AWI26609.1"/>
    <property type="molecule type" value="Genomic_DNA"/>
</dbReference>
<dbReference type="PRINTS" id="PR00411">
    <property type="entry name" value="PNDRDTASEI"/>
</dbReference>
<dbReference type="InterPro" id="IPR001100">
    <property type="entry name" value="Pyr_nuc-diS_OxRdtase"/>
</dbReference>
<evidence type="ECO:0000256" key="14">
    <source>
        <dbReference type="RuleBase" id="RU003692"/>
    </source>
</evidence>
<dbReference type="SUPFAM" id="SSF55424">
    <property type="entry name" value="FAD/NAD-linked reductases, dimerisation (C-terminal) domain"/>
    <property type="match status" value="1"/>
</dbReference>
<feature type="domain" description="Pyridine nucleotide-disulphide oxidoreductase dimerisation" evidence="15">
    <location>
        <begin position="348"/>
        <end position="457"/>
    </location>
</feature>
<dbReference type="InterPro" id="IPR023753">
    <property type="entry name" value="FAD/NAD-binding_dom"/>
</dbReference>
<dbReference type="GO" id="GO:0004148">
    <property type="term" value="F:dihydrolipoyl dehydrogenase (NADH) activity"/>
    <property type="evidence" value="ECO:0007669"/>
    <property type="project" value="UniProtKB-EC"/>
</dbReference>
<dbReference type="KEGG" id="fpal:HYN49_12280"/>
<dbReference type="PANTHER" id="PTHR22912:SF151">
    <property type="entry name" value="DIHYDROLIPOYL DEHYDROGENASE, MITOCHONDRIAL"/>
    <property type="match status" value="1"/>
</dbReference>
<evidence type="ECO:0000259" key="15">
    <source>
        <dbReference type="Pfam" id="PF02852"/>
    </source>
</evidence>
<sequence length="468" mass="50074">MSSFDVVVIGSGPGGYVAAIRCAQLGFSTAIIEKYSTLGGTCLNVGCIPSKALLDSSHHYHDATSHFAEHGIEISGEIKFNIDQMIARKGTVVDQNTSGIKYLMDKNKITVFEGVGSFEDATHIKVAKNDGASEILEAKYTIIATGSKPSSLPFISIDKERIITSTEALKLKEVPKHLIIIGGGVIGLELGQVYLRLGAQVSVVEYLDRIIPGMDGGLSKELTKVLKKQGMKFYTSHKVKSVTRNGDNVQVQADNAKGETVTLDGDYALVAVGRRPYTDGLAAEKAGVKVTERGQIEVNDYLQTTVSNIYAIGDVIKGAMLAHKAEEEGVFVAETLAGQKPHIDYNLIPGVVYTWPEVAAVGKTEEQLKEAGVTYKTGSFPFKALGRSRASGDTDGFVKILADAKTDEVLGIHMIGARTADLIAEAVTAMEFKASAEDIARMSHAHPTYAEAVKEAALGATENRSLHI</sequence>
<evidence type="ECO:0000256" key="12">
    <source>
        <dbReference type="PIRSR" id="PIRSR000350-3"/>
    </source>
</evidence>
<feature type="binding site" evidence="12">
    <location>
        <begin position="145"/>
        <end position="147"/>
    </location>
    <ligand>
        <name>FAD</name>
        <dbReference type="ChEBI" id="CHEBI:57692"/>
    </ligand>
</feature>
<keyword evidence="9 14" id="KW-0676">Redox-active center</keyword>
<keyword evidence="6 14" id="KW-0560">Oxidoreductase</keyword>
<dbReference type="Gene3D" id="3.30.390.30">
    <property type="match status" value="1"/>
</dbReference>
<evidence type="ECO:0000256" key="13">
    <source>
        <dbReference type="PIRSR" id="PIRSR000350-4"/>
    </source>
</evidence>
<dbReference type="EC" id="1.8.1.4" evidence="2 14"/>
<evidence type="ECO:0000256" key="1">
    <source>
        <dbReference type="ARBA" id="ARBA00007532"/>
    </source>
</evidence>
<evidence type="ECO:0000256" key="3">
    <source>
        <dbReference type="ARBA" id="ARBA00016961"/>
    </source>
</evidence>
<feature type="binding site" evidence="12">
    <location>
        <position position="205"/>
    </location>
    <ligand>
        <name>NAD(+)</name>
        <dbReference type="ChEBI" id="CHEBI:57540"/>
    </ligand>
</feature>
<dbReference type="InterPro" id="IPR036188">
    <property type="entry name" value="FAD/NAD-bd_sf"/>
</dbReference>
<dbReference type="PROSITE" id="PS00076">
    <property type="entry name" value="PYRIDINE_REDOX_1"/>
    <property type="match status" value="1"/>
</dbReference>
<gene>
    <name evidence="17" type="primary">lpdA</name>
    <name evidence="17" type="ORF">HYN49_12280</name>
</gene>
<keyword evidence="8" id="KW-1015">Disulfide bond</keyword>
<keyword evidence="12" id="KW-0547">Nucleotide-binding</keyword>